<feature type="signal peptide" evidence="2">
    <location>
        <begin position="1"/>
        <end position="21"/>
    </location>
</feature>
<dbReference type="Gene3D" id="2.40.10.120">
    <property type="match status" value="1"/>
</dbReference>
<dbReference type="RefSeq" id="WP_028094329.1">
    <property type="nucleotide sequence ID" value="NZ_BNAP01000015.1"/>
</dbReference>
<keyword evidence="2" id="KW-0732">Signal</keyword>
<comment type="caution">
    <text evidence="4">The sequence shown here is derived from an EMBL/GenBank/DDBJ whole genome shotgun (WGS) entry which is preliminary data.</text>
</comment>
<feature type="domain" description="Peptidoglycan binding-like" evidence="3">
    <location>
        <begin position="164"/>
        <end position="217"/>
    </location>
</feature>
<evidence type="ECO:0000313" key="4">
    <source>
        <dbReference type="EMBL" id="GHG95758.1"/>
    </source>
</evidence>
<dbReference type="InterPro" id="IPR036366">
    <property type="entry name" value="PGBDSf"/>
</dbReference>
<evidence type="ECO:0000256" key="1">
    <source>
        <dbReference type="SAM" id="MobiDB-lite"/>
    </source>
</evidence>
<feature type="region of interest" description="Disordered" evidence="1">
    <location>
        <begin position="107"/>
        <end position="147"/>
    </location>
</feature>
<protein>
    <submittedName>
        <fullName evidence="4">Peptidoglycan-binding protein</fullName>
    </submittedName>
</protein>
<feature type="compositionally biased region" description="Low complexity" evidence="1">
    <location>
        <begin position="114"/>
        <end position="135"/>
    </location>
</feature>
<name>A0A8J3MFM9_9RHOB</name>
<proteinExistence type="predicted"/>
<evidence type="ECO:0000256" key="2">
    <source>
        <dbReference type="SAM" id="SignalP"/>
    </source>
</evidence>
<accession>A0A8J3MFM9</accession>
<dbReference type="InterPro" id="IPR002477">
    <property type="entry name" value="Peptidoglycan-bd-like"/>
</dbReference>
<dbReference type="InterPro" id="IPR009003">
    <property type="entry name" value="Peptidase_S1_PA"/>
</dbReference>
<evidence type="ECO:0000259" key="3">
    <source>
        <dbReference type="Pfam" id="PF01471"/>
    </source>
</evidence>
<keyword evidence="5" id="KW-1185">Reference proteome</keyword>
<dbReference type="PANTHER" id="PTHR43019">
    <property type="entry name" value="SERINE ENDOPROTEASE DEGS"/>
    <property type="match status" value="1"/>
</dbReference>
<evidence type="ECO:0000313" key="5">
    <source>
        <dbReference type="Proteomes" id="UP000611500"/>
    </source>
</evidence>
<organism evidence="4 5">
    <name type="scientific">Pseudodonghicola xiamenensis</name>
    <dbReference type="NCBI Taxonomy" id="337702"/>
    <lineage>
        <taxon>Bacteria</taxon>
        <taxon>Pseudomonadati</taxon>
        <taxon>Pseudomonadota</taxon>
        <taxon>Alphaproteobacteria</taxon>
        <taxon>Rhodobacterales</taxon>
        <taxon>Paracoccaceae</taxon>
        <taxon>Pseudodonghicola</taxon>
    </lineage>
</organism>
<reference evidence="4" key="1">
    <citation type="journal article" date="2014" name="Int. J. Syst. Evol. Microbiol.">
        <title>Complete genome sequence of Corynebacterium casei LMG S-19264T (=DSM 44701T), isolated from a smear-ripened cheese.</title>
        <authorList>
            <consortium name="US DOE Joint Genome Institute (JGI-PGF)"/>
            <person name="Walter F."/>
            <person name="Albersmeier A."/>
            <person name="Kalinowski J."/>
            <person name="Ruckert C."/>
        </authorList>
    </citation>
    <scope>NUCLEOTIDE SEQUENCE</scope>
    <source>
        <strain evidence="4">CGMCC 1.7081</strain>
    </source>
</reference>
<reference evidence="4" key="2">
    <citation type="submission" date="2020-09" db="EMBL/GenBank/DDBJ databases">
        <authorList>
            <person name="Sun Q."/>
            <person name="Zhou Y."/>
        </authorList>
    </citation>
    <scope>NUCLEOTIDE SEQUENCE</scope>
    <source>
        <strain evidence="4">CGMCC 1.7081</strain>
    </source>
</reference>
<dbReference type="PANTHER" id="PTHR43019:SF23">
    <property type="entry name" value="PROTEASE DO-LIKE 5, CHLOROPLASTIC"/>
    <property type="match status" value="1"/>
</dbReference>
<gene>
    <name evidence="4" type="ORF">GCM10010961_29710</name>
</gene>
<dbReference type="Gene3D" id="1.10.101.10">
    <property type="entry name" value="PGBD-like superfamily/PGBD"/>
    <property type="match status" value="1"/>
</dbReference>
<dbReference type="SUPFAM" id="SSF50494">
    <property type="entry name" value="Trypsin-like serine proteases"/>
    <property type="match status" value="1"/>
</dbReference>
<dbReference type="Proteomes" id="UP000611500">
    <property type="component" value="Unassembled WGS sequence"/>
</dbReference>
<dbReference type="AlphaFoldDB" id="A0A8J3MFM9"/>
<dbReference type="Pfam" id="PF01471">
    <property type="entry name" value="PG_binding_1"/>
    <property type="match status" value="1"/>
</dbReference>
<dbReference type="Pfam" id="PF13365">
    <property type="entry name" value="Trypsin_2"/>
    <property type="match status" value="1"/>
</dbReference>
<dbReference type="SUPFAM" id="SSF47090">
    <property type="entry name" value="PGBD-like"/>
    <property type="match status" value="1"/>
</dbReference>
<feature type="chain" id="PRO_5035176925" evidence="2">
    <location>
        <begin position="22"/>
        <end position="586"/>
    </location>
</feature>
<sequence>MPRLFAAFLILVLSLARPLWAQQAPNDTVWVQIEAHPSLPEARKQASLFAMRLADVNGFALGGGWYGIALGPYTRPEAEQVLRVYRLQGQIPRDSYLVDADSYGEQFWPDGANPTTQPGQTAPATPAQDTAEAAPAPTPMPAPAPADETLTEARNSERLLSIKERRDLQTALQAAGFYNSTIDGAFGRGTRASMADWQAAQGYEATGVLTTRQRKALMDAYNAPLISVGMRYHRDDRAGIAMQMPLGAVDFSRYESPFAQYASVGDSGIQLLLISQPGDRAALYGLYDVLQTLEIVPLSGPREKGRDSFTIEGRGHGIITHAEASLTGTEIKGFVLVWPQGDEARRTRVLAAMQQSFERTDRVLDPSAGAEAPQAVDLVSGLAVRKPKLSRSGVYVDSRGTVLTAAANVAQCARITLDYDYEARVLASDPETGLALLRPEQMLAPMAVAKLRPGAPRLQSEVVLAGYSYGGVLGAPTLTFGTVADLKGLAGETVLTRLALSPLEGDAGGPVLDDSGTMLGLLLPAPAGAQRLPEGVSFAANSDAIEALLGKAGVDIARNDGSAPQLAPDDLSKLAMGMTVLVGCWD</sequence>
<dbReference type="EMBL" id="BNAP01000015">
    <property type="protein sequence ID" value="GHG95758.1"/>
    <property type="molecule type" value="Genomic_DNA"/>
</dbReference>
<dbReference type="InterPro" id="IPR036365">
    <property type="entry name" value="PGBD-like_sf"/>
</dbReference>